<proteinExistence type="predicted"/>
<feature type="transmembrane region" description="Helical" evidence="2">
    <location>
        <begin position="547"/>
        <end position="565"/>
    </location>
</feature>
<organism evidence="3 4">
    <name type="scientific">Actinopolymorpha singaporensis</name>
    <dbReference type="NCBI Taxonomy" id="117157"/>
    <lineage>
        <taxon>Bacteria</taxon>
        <taxon>Bacillati</taxon>
        <taxon>Actinomycetota</taxon>
        <taxon>Actinomycetes</taxon>
        <taxon>Propionibacteriales</taxon>
        <taxon>Actinopolymorphaceae</taxon>
        <taxon>Actinopolymorpha</taxon>
    </lineage>
</organism>
<feature type="transmembrane region" description="Helical" evidence="2">
    <location>
        <begin position="621"/>
        <end position="641"/>
    </location>
</feature>
<feature type="transmembrane region" description="Helical" evidence="2">
    <location>
        <begin position="462"/>
        <end position="482"/>
    </location>
</feature>
<feature type="transmembrane region" description="Helical" evidence="2">
    <location>
        <begin position="406"/>
        <end position="426"/>
    </location>
</feature>
<keyword evidence="2" id="KW-0812">Transmembrane</keyword>
<keyword evidence="4" id="KW-1185">Reference proteome</keyword>
<evidence type="ECO:0000256" key="2">
    <source>
        <dbReference type="SAM" id="Phobius"/>
    </source>
</evidence>
<reference evidence="3 4" key="1">
    <citation type="submission" date="2016-10" db="EMBL/GenBank/DDBJ databases">
        <authorList>
            <person name="de Groot N.N."/>
        </authorList>
    </citation>
    <scope>NUCLEOTIDE SEQUENCE [LARGE SCALE GENOMIC DNA]</scope>
    <source>
        <strain evidence="3 4">DSM 22024</strain>
    </source>
</reference>
<feature type="transmembrane region" description="Helical" evidence="2">
    <location>
        <begin position="494"/>
        <end position="513"/>
    </location>
</feature>
<gene>
    <name evidence="3" type="ORF">SAMN04489717_1192</name>
</gene>
<feature type="region of interest" description="Disordered" evidence="1">
    <location>
        <begin position="677"/>
        <end position="730"/>
    </location>
</feature>
<dbReference type="Proteomes" id="UP000198983">
    <property type="component" value="Chromosome I"/>
</dbReference>
<protein>
    <submittedName>
        <fullName evidence="3">Uncharacterized protein</fullName>
    </submittedName>
</protein>
<feature type="compositionally biased region" description="Low complexity" evidence="1">
    <location>
        <begin position="703"/>
        <end position="722"/>
    </location>
</feature>
<name>A0A1H1ND09_9ACTN</name>
<dbReference type="EMBL" id="LT629732">
    <property type="protein sequence ID" value="SDR96844.1"/>
    <property type="molecule type" value="Genomic_DNA"/>
</dbReference>
<feature type="transmembrane region" description="Helical" evidence="2">
    <location>
        <begin position="653"/>
        <end position="673"/>
    </location>
</feature>
<feature type="compositionally biased region" description="Basic residues" evidence="1">
    <location>
        <begin position="678"/>
        <end position="702"/>
    </location>
</feature>
<evidence type="ECO:0000313" key="4">
    <source>
        <dbReference type="Proteomes" id="UP000198983"/>
    </source>
</evidence>
<sequence>MRFPVKPARVALGCLLAVALVLPALGTRILAEHRSNAVNIAVVDSSVGNWTDGRSTSGTADVLDRVRGSGVGSLVVGMRSVRDYVESGDLTPVDVRRAGRGEIPAALDRPGQAVVIRGRPYDPDGTFARAVEALTTRFGARLSTATTPDMVPYLRVAGARDLDDFPVGYDQGRLRMLWQAGFHVVLALPARVTSGRTWLEAELDEAASMAGSRTVLALGPLPFAGGSAADLDEFTDFLRSRDFDLALPDMYSPAGDVAYASRLSGRLIRTHVISVTTDYDRHAVVVRAHRAEKERGVRFVVLRASGTDPRSRLPLSTVLDLAPPLTRDLPVGLHLGTPEALAAVEPAQWARALVLAGGLVLVAMTGFWWLGAMVRRRVAAALNATLVALTGAAGLAALLTDRLLPWQLVTFVVGSAGAVLSVLAAMRSAAGPVRLVELVGLAESPEPPDGVRRGGWGRAFSAYALGMWVAMTTGLVVAAFGARSLSMVGLAPFVGVKALLVGPPVLVAVYALLYARRRRASVRGAGPRARAASRGRRLTRVVRAVRPRHVFVTAVVLALVGYLLLRSGNSGAAPGFELSLRDTLDETLYIRPRFKEAFLGLPALLVALLLTARGGRFGTGWVAAVVAAVGTASTVDTFGHFHTPVAAALLRTVYASACGLVLGALVAGMLAWLTARPRSGRKPGGKRSKSRARRAGQSRRSRQSGQSRQRGQSGQAGAPGARMRQEDVHG</sequence>
<dbReference type="Pfam" id="PF18949">
    <property type="entry name" value="DUF5693"/>
    <property type="match status" value="1"/>
</dbReference>
<feature type="transmembrane region" description="Helical" evidence="2">
    <location>
        <begin position="349"/>
        <end position="371"/>
    </location>
</feature>
<dbReference type="STRING" id="117157.SAMN04489717_1192"/>
<dbReference type="AlphaFoldDB" id="A0A1H1ND09"/>
<evidence type="ECO:0000256" key="1">
    <source>
        <dbReference type="SAM" id="MobiDB-lite"/>
    </source>
</evidence>
<dbReference type="InterPro" id="IPR043748">
    <property type="entry name" value="DUF5693"/>
</dbReference>
<keyword evidence="2" id="KW-0472">Membrane</keyword>
<feature type="transmembrane region" description="Helical" evidence="2">
    <location>
        <begin position="378"/>
        <end position="400"/>
    </location>
</feature>
<keyword evidence="2" id="KW-1133">Transmembrane helix</keyword>
<feature type="transmembrane region" description="Helical" evidence="2">
    <location>
        <begin position="597"/>
        <end position="614"/>
    </location>
</feature>
<evidence type="ECO:0000313" key="3">
    <source>
        <dbReference type="EMBL" id="SDR96844.1"/>
    </source>
</evidence>
<accession>A0A1H1ND09</accession>